<evidence type="ECO:0000256" key="2">
    <source>
        <dbReference type="ARBA" id="ARBA00004607"/>
    </source>
</evidence>
<feature type="region of interest" description="Disordered" evidence="10">
    <location>
        <begin position="445"/>
        <end position="483"/>
    </location>
</feature>
<dbReference type="GO" id="GO:0005912">
    <property type="term" value="C:adherens junction"/>
    <property type="evidence" value="ECO:0007669"/>
    <property type="project" value="UniProtKB-SubCell"/>
</dbReference>
<dbReference type="PANTHER" id="PTHR46507">
    <property type="entry name" value="AFADIN- AND ALPHA-ACTININ-BINDING PROTEIN"/>
    <property type="match status" value="1"/>
</dbReference>
<keyword evidence="7 9" id="KW-0175">Coiled coil</keyword>
<dbReference type="STRING" id="38772.ENSGAGP00000032483"/>
<evidence type="ECO:0000256" key="8">
    <source>
        <dbReference type="ARBA" id="ARBA00023212"/>
    </source>
</evidence>
<protein>
    <recommendedName>
        <fullName evidence="13">Afadin- and alpha-actinin-binding protein-like</fullName>
    </recommendedName>
</protein>
<evidence type="ECO:0000256" key="1">
    <source>
        <dbReference type="ARBA" id="ARBA00004536"/>
    </source>
</evidence>
<evidence type="ECO:0000256" key="4">
    <source>
        <dbReference type="ARBA" id="ARBA00022490"/>
    </source>
</evidence>
<dbReference type="InterPro" id="IPR021622">
    <property type="entry name" value="Afadin/alpha-actinin-bd"/>
</dbReference>
<feature type="region of interest" description="Disordered" evidence="10">
    <location>
        <begin position="518"/>
        <end position="548"/>
    </location>
</feature>
<evidence type="ECO:0000313" key="12">
    <source>
        <dbReference type="Proteomes" id="UP000291020"/>
    </source>
</evidence>
<feature type="coiled-coil region" evidence="9">
    <location>
        <begin position="390"/>
        <end position="431"/>
    </location>
</feature>
<evidence type="ECO:0000256" key="6">
    <source>
        <dbReference type="ARBA" id="ARBA00022949"/>
    </source>
</evidence>
<evidence type="ECO:0000256" key="7">
    <source>
        <dbReference type="ARBA" id="ARBA00023054"/>
    </source>
</evidence>
<reference evidence="12" key="1">
    <citation type="journal article" date="2017" name="PLoS ONE">
        <title>The Agassiz's desert tortoise genome provides a resource for the conservation of a threatened species.</title>
        <authorList>
            <person name="Tollis M."/>
            <person name="DeNardo D.F."/>
            <person name="Cornelius J.A."/>
            <person name="Dolby G.A."/>
            <person name="Edwards T."/>
            <person name="Henen B.T."/>
            <person name="Karl A.E."/>
            <person name="Murphy R.W."/>
            <person name="Kusumi K."/>
        </authorList>
    </citation>
    <scope>NUCLEOTIDE SEQUENCE [LARGE SCALE GENOMIC DNA]</scope>
</reference>
<reference evidence="11" key="2">
    <citation type="submission" date="2025-08" db="UniProtKB">
        <authorList>
            <consortium name="Ensembl"/>
        </authorList>
    </citation>
    <scope>IDENTIFICATION</scope>
</reference>
<keyword evidence="12" id="KW-1185">Reference proteome</keyword>
<dbReference type="AlphaFoldDB" id="A0A452IX31"/>
<dbReference type="GO" id="GO:0034451">
    <property type="term" value="C:centriolar satellite"/>
    <property type="evidence" value="ECO:0007669"/>
    <property type="project" value="UniProtKB-SubCell"/>
</dbReference>
<accession>A0A452IX31</accession>
<evidence type="ECO:0000256" key="3">
    <source>
        <dbReference type="ARBA" id="ARBA00009291"/>
    </source>
</evidence>
<feature type="coiled-coil region" evidence="9">
    <location>
        <begin position="235"/>
        <end position="262"/>
    </location>
</feature>
<comment type="subcellular location">
    <subcellularLocation>
        <location evidence="1">Cell junction</location>
        <location evidence="1">Adherens junction</location>
    </subcellularLocation>
    <subcellularLocation>
        <location evidence="2">Cytoplasm</location>
        <location evidence="2">Cytoskeleton</location>
        <location evidence="2">Microtubule organizing center</location>
        <location evidence="2">Centrosome</location>
        <location evidence="2">Centriolar satellite</location>
    </subcellularLocation>
</comment>
<reference evidence="11" key="3">
    <citation type="submission" date="2025-09" db="UniProtKB">
        <authorList>
            <consortium name="Ensembl"/>
        </authorList>
    </citation>
    <scope>IDENTIFICATION</scope>
</reference>
<keyword evidence="6" id="KW-0965">Cell junction</keyword>
<evidence type="ECO:0000256" key="5">
    <source>
        <dbReference type="ARBA" id="ARBA00022889"/>
    </source>
</evidence>
<sequence length="564" mass="62718">MAKYIPEPGISSLVGASLADLDGPQELLEASSEPSEGFCCSANIDHCISYLNEEVVGLGLAPLCAEGGFDLRALVNGTWALLRHYREALAKLGAMEAEELRRAGELGYLRGRQSKLKGQVEACEREIAAVQSKEQQLQTKNKELLTLLKGEKDEVAKLLATLASRGAQHRHEVRRKEQELSRLKEKMSQQLMDKRDRRAAMEILNSLGRADGRRATWKTGKSLSKKEEEMFRSLLAAQEKQLQELMLENAELKRLLAQRRQDVGGLLGEDGVAVSTAQGGEGEPAPEGTCSSDATQEQLTRSIQDQWCSHVESLGCQAMPSGSQGYEAEGGDHVISVTDHDKEIMKLKAEIEDSQQLIALQQQCFQEQLIAAANSELPANLRDSYFLEEQQRLQEEQEAFQQQKRAFQEERQNFTEAAIRLGRERKQFEEERALLLKQHFLSTMAGLGPRDPGRRQSAPLAAQAAEQEILPQPKKWNKPTYTPYPKANTPAVLVRGRHLAASPTTPSTAELLRVLKLIPDNGPPPPVQSNDQRESHKDTACQTESEDIWPVSGDLLDHFLDSSF</sequence>
<evidence type="ECO:0000313" key="11">
    <source>
        <dbReference type="Ensembl" id="ENSGAGP00000032483.1"/>
    </source>
</evidence>
<dbReference type="GO" id="GO:0036064">
    <property type="term" value="C:ciliary basal body"/>
    <property type="evidence" value="ECO:0007669"/>
    <property type="project" value="TreeGrafter"/>
</dbReference>
<name>A0A452IX31_9SAUR</name>
<dbReference type="GO" id="GO:0007155">
    <property type="term" value="P:cell adhesion"/>
    <property type="evidence" value="ECO:0007669"/>
    <property type="project" value="UniProtKB-KW"/>
</dbReference>
<evidence type="ECO:0000256" key="9">
    <source>
        <dbReference type="SAM" id="Coils"/>
    </source>
</evidence>
<keyword evidence="5" id="KW-0130">Cell adhesion</keyword>
<dbReference type="Proteomes" id="UP000291020">
    <property type="component" value="Unassembled WGS sequence"/>
</dbReference>
<dbReference type="InterPro" id="IPR052300">
    <property type="entry name" value="Adhesion_Centrosome_assoc"/>
</dbReference>
<feature type="coiled-coil region" evidence="9">
    <location>
        <begin position="113"/>
        <end position="193"/>
    </location>
</feature>
<evidence type="ECO:0008006" key="13">
    <source>
        <dbReference type="Google" id="ProtNLM"/>
    </source>
</evidence>
<dbReference type="PANTHER" id="PTHR46507:SF5">
    <property type="entry name" value="AFADIN- AND ALPHA-ACTININ-BINDING PROTEIN-LIKE"/>
    <property type="match status" value="1"/>
</dbReference>
<comment type="similarity">
    <text evidence="3">Belongs to the ADIP family.</text>
</comment>
<dbReference type="Ensembl" id="ENSGAGT00000036830.1">
    <property type="protein sequence ID" value="ENSGAGP00000032483.1"/>
    <property type="gene ID" value="ENSGAGG00000023236.1"/>
</dbReference>
<feature type="region of interest" description="Disordered" evidence="10">
    <location>
        <begin position="274"/>
        <end position="296"/>
    </location>
</feature>
<organism evidence="11 12">
    <name type="scientific">Gopherus agassizii</name>
    <name type="common">Agassiz's desert tortoise</name>
    <dbReference type="NCBI Taxonomy" id="38772"/>
    <lineage>
        <taxon>Eukaryota</taxon>
        <taxon>Metazoa</taxon>
        <taxon>Chordata</taxon>
        <taxon>Craniata</taxon>
        <taxon>Vertebrata</taxon>
        <taxon>Euteleostomi</taxon>
        <taxon>Archelosauria</taxon>
        <taxon>Testudinata</taxon>
        <taxon>Testudines</taxon>
        <taxon>Cryptodira</taxon>
        <taxon>Durocryptodira</taxon>
        <taxon>Testudinoidea</taxon>
        <taxon>Testudinidae</taxon>
        <taxon>Gopherus</taxon>
    </lineage>
</organism>
<dbReference type="GO" id="GO:0035735">
    <property type="term" value="P:intraciliary transport involved in cilium assembly"/>
    <property type="evidence" value="ECO:0007669"/>
    <property type="project" value="TreeGrafter"/>
</dbReference>
<dbReference type="Pfam" id="PF11559">
    <property type="entry name" value="ADIP"/>
    <property type="match status" value="1"/>
</dbReference>
<evidence type="ECO:0000256" key="10">
    <source>
        <dbReference type="SAM" id="MobiDB-lite"/>
    </source>
</evidence>
<proteinExistence type="inferred from homology"/>
<keyword evidence="4" id="KW-0963">Cytoplasm</keyword>
<keyword evidence="8" id="KW-0206">Cytoskeleton</keyword>